<dbReference type="Gene3D" id="1.25.40.10">
    <property type="entry name" value="Tetratricopeptide repeat domain"/>
    <property type="match status" value="1"/>
</dbReference>
<evidence type="ECO:0000313" key="2">
    <source>
        <dbReference type="Proteomes" id="UP000639775"/>
    </source>
</evidence>
<proteinExistence type="predicted"/>
<dbReference type="Proteomes" id="UP000639775">
    <property type="component" value="Unassembled WGS sequence"/>
</dbReference>
<dbReference type="AlphaFoldDB" id="A0A967BAB2"/>
<reference evidence="1" key="1">
    <citation type="submission" date="2020-03" db="EMBL/GenBank/DDBJ databases">
        <title>Roseovarius gahaiensis sp. nov., isolated from Gahai Saline Lake, China.</title>
        <authorList>
            <person name="Sun X."/>
        </authorList>
    </citation>
    <scope>NUCLEOTIDE SEQUENCE</scope>
    <source>
        <strain evidence="1">GH877</strain>
    </source>
</reference>
<dbReference type="EMBL" id="JAAORB010000001">
    <property type="protein sequence ID" value="NHQ72955.1"/>
    <property type="molecule type" value="Genomic_DNA"/>
</dbReference>
<keyword evidence="2" id="KW-1185">Reference proteome</keyword>
<accession>A0A967BAB2</accession>
<dbReference type="Pfam" id="PF06041">
    <property type="entry name" value="DUF924"/>
    <property type="match status" value="1"/>
</dbReference>
<dbReference type="SUPFAM" id="SSF48452">
    <property type="entry name" value="TPR-like"/>
    <property type="match status" value="1"/>
</dbReference>
<gene>
    <name evidence="1" type="ORF">HAT86_00545</name>
</gene>
<sequence>MIAPQEVLSFWLDEVGPKRWYAVSDDLDSAIRDRFEEAWREACEGSCALWLTYPSGTLAYIILMDQFPRNMFRGQGKAFASDRAALAAAKAAVHRKWDLRIDEPARQFFYLPLMHSENLCDQEQCIRLICERMPETGADSLLHARAHREVIRKFGRFPYRNTALARATTAAEQTYVDNGGYGSTLRKLQAAAEAA</sequence>
<evidence type="ECO:0000313" key="1">
    <source>
        <dbReference type="EMBL" id="NHQ72955.1"/>
    </source>
</evidence>
<dbReference type="InterPro" id="IPR011990">
    <property type="entry name" value="TPR-like_helical_dom_sf"/>
</dbReference>
<organism evidence="1 2">
    <name type="scientific">Roseovarius gahaiensis</name>
    <dbReference type="NCBI Taxonomy" id="2716691"/>
    <lineage>
        <taxon>Bacteria</taxon>
        <taxon>Pseudomonadati</taxon>
        <taxon>Pseudomonadota</taxon>
        <taxon>Alphaproteobacteria</taxon>
        <taxon>Rhodobacterales</taxon>
        <taxon>Roseobacteraceae</taxon>
        <taxon>Roseovarius</taxon>
    </lineage>
</organism>
<comment type="caution">
    <text evidence="1">The sequence shown here is derived from an EMBL/GenBank/DDBJ whole genome shotgun (WGS) entry which is preliminary data.</text>
</comment>
<name>A0A967BAB2_9RHOB</name>
<dbReference type="Gene3D" id="1.20.58.320">
    <property type="entry name" value="TPR-like"/>
    <property type="match status" value="1"/>
</dbReference>
<dbReference type="RefSeq" id="WP_167192640.1">
    <property type="nucleotide sequence ID" value="NZ_JAAORB010000001.1"/>
</dbReference>
<protein>
    <submittedName>
        <fullName evidence="1">DUF924 domain-containing protein</fullName>
    </submittedName>
</protein>
<dbReference type="InterPro" id="IPR010323">
    <property type="entry name" value="DUF924"/>
</dbReference>